<dbReference type="Pfam" id="PF12872">
    <property type="entry name" value="OST-HTH"/>
    <property type="match status" value="3"/>
</dbReference>
<feature type="compositionally biased region" description="Low complexity" evidence="1">
    <location>
        <begin position="123"/>
        <end position="181"/>
    </location>
</feature>
<protein>
    <submittedName>
        <fullName evidence="3">Meiosis arrest female protein 1 homolog</fullName>
    </submittedName>
</protein>
<dbReference type="PANTHER" id="PTHR14312">
    <property type="entry name" value="CREB/ATF BZIP TRANSCRIPTION FACTOR"/>
    <property type="match status" value="1"/>
</dbReference>
<dbReference type="InterPro" id="IPR025605">
    <property type="entry name" value="OST-HTH/LOTUS_dom"/>
</dbReference>
<feature type="domain" description="HTH OST-type" evidence="2">
    <location>
        <begin position="648"/>
        <end position="722"/>
    </location>
</feature>
<dbReference type="Gene3D" id="3.30.70.330">
    <property type="match status" value="1"/>
</dbReference>
<dbReference type="Pfam" id="PF19687">
    <property type="entry name" value="MARF1_LOTUS"/>
    <property type="match status" value="1"/>
</dbReference>
<evidence type="ECO:0000313" key="3">
    <source>
        <dbReference type="EMBL" id="CAG6475271.1"/>
    </source>
</evidence>
<feature type="region of interest" description="Disordered" evidence="1">
    <location>
        <begin position="123"/>
        <end position="188"/>
    </location>
</feature>
<proteinExistence type="predicted"/>
<dbReference type="InterPro" id="IPR012677">
    <property type="entry name" value="Nucleotide-bd_a/b_plait_sf"/>
</dbReference>
<organism evidence="3">
    <name type="scientific">Culex pipiens</name>
    <name type="common">House mosquito</name>
    <dbReference type="NCBI Taxonomy" id="7175"/>
    <lineage>
        <taxon>Eukaryota</taxon>
        <taxon>Metazoa</taxon>
        <taxon>Ecdysozoa</taxon>
        <taxon>Arthropoda</taxon>
        <taxon>Hexapoda</taxon>
        <taxon>Insecta</taxon>
        <taxon>Pterygota</taxon>
        <taxon>Neoptera</taxon>
        <taxon>Endopterygota</taxon>
        <taxon>Diptera</taxon>
        <taxon>Nematocera</taxon>
        <taxon>Culicoidea</taxon>
        <taxon>Culicidae</taxon>
        <taxon>Culicinae</taxon>
        <taxon>Culicini</taxon>
        <taxon>Culex</taxon>
        <taxon>Culex</taxon>
    </lineage>
</organism>
<feature type="domain" description="HTH OST-type" evidence="2">
    <location>
        <begin position="562"/>
        <end position="638"/>
    </location>
</feature>
<feature type="compositionally biased region" description="Low complexity" evidence="1">
    <location>
        <begin position="87"/>
        <end position="107"/>
    </location>
</feature>
<dbReference type="PANTHER" id="PTHR14312:SF1">
    <property type="entry name" value="BASIC-LEUCINE ZIPPER TRANSCRIPTION FACTOR A"/>
    <property type="match status" value="1"/>
</dbReference>
<accession>A0A8D8FL12</accession>
<dbReference type="InterPro" id="IPR041966">
    <property type="entry name" value="LOTUS-like"/>
</dbReference>
<dbReference type="CDD" id="cd08824">
    <property type="entry name" value="LOTUS"/>
    <property type="match status" value="1"/>
</dbReference>
<feature type="region of interest" description="Disordered" evidence="1">
    <location>
        <begin position="70"/>
        <end position="107"/>
    </location>
</feature>
<sequence>MSSGNYYNAPQRTIPDLVASLASENANKQNHGRHYGGNHGNQGYNVKYYNNYQTPYVPQMYGNFYQKQRYAPYPNRNHGHNQPLPPSTTSSSSSSASNQSNLFQQSSSANVSYGNANKSLNSSLNSTGSDSGKNSTFYSTSSSNTSSGAISSNTSQCSNSSASGGTGSGLNSSYQQGNGMASTGGGSGDQKEMVVLQIGNLDPSIDEHKMHQYLLCQLKSITPVISLVIESPSLAKVKVPSTQFAKLVVANLHRKKIGHKRMVVSYIKDPSSAESSALRCQVAGLLKDVPYYSLPINKFRELFQSRFKSSISVLDLYRMPDVCTITLDKNEEKYICLQPDVINTLQSNPLVESSQHSVPYCIYHFKQEKEKGWAEQEIEPLPNVMMSISQLQSLIYSLLKTHKDDIPVASILYCVANELQIKIVPNDNGVPLEHLLCCIRGVQITNNNFGIKVMTWLDHELNSTKDNDDASSVNLRYMPKGPNSDFLQQISREVVELIKMSPKSTMKFTRFIPAYHNHFGKQCRVADYGYTRLIELFEALAPVVQVMGDGENRQITLTHRTQIRRFTSDLLKILRGQANKSILLSQLPLIFSQAQNRLFDVTDYGVCDIFDIIDGLVYNNSIVTKVYNDTDVLISIVKRKQTATELEKTCIFAGEVVELFKNAPQYSILFKKFVRSYHYHFGYQCRLSDYGLMKLADLLEAISGIVEMEQTNDEDRKIFLNHKVAVRIFAEQIQDIIKHFTGNSISMIRLSEILNFHKNKFGYQLQPCCLGYSNMLDAIKALPYIELFDSGNDFMVISHMENPVFRMRCYAACICVLESQKDRMPLTDFLRCYLAKFKENITEKQIFDMKHAITIELDKGTQTVAMTPLMRFVVRIVQVLKQRSPISLFDLKSTLKMSLCTCFEYGYPNISSLIGAFPDIFVSNNYLHERADIELNRDCILCKACFTCEDKTSPTLGPGAIAGNCSTPASSKMATSAAAGAVDENKFSHVSMTNDFRNLFYSRQEAVAQHNLLQQQQQQLLKPLQPLQPSQQMNLQPASNASGQVPFFANNRFNYGNNYNTMVASSVSATETTMAAYNQPPLVIKNQTANKENLYYGYGAMQQQQQQLQQCQQLQQQQQQQLAQNTQVKFASTAGTNSYGSAPTTISVAAMTAALGAGTPAAAAASASTNAGQQDQAAGQTTASATMTKLYERRQQQQQQQLASGLQYLNCNSFAYELLSEFYEPPKPDTPPSRNIPYWIDPIWTSESTLAEKEPTTASTEELLNIPMPELKTYNKLPIILTPYVLSLTKNSSFSFDLDKSKQI</sequence>
<dbReference type="PROSITE" id="PS51644">
    <property type="entry name" value="HTH_OST"/>
    <property type="match status" value="3"/>
</dbReference>
<name>A0A8D8FL12_CULPI</name>
<dbReference type="EMBL" id="HBUE01076386">
    <property type="protein sequence ID" value="CAG6475271.1"/>
    <property type="molecule type" value="Transcribed_RNA"/>
</dbReference>
<dbReference type="SUPFAM" id="SSF54928">
    <property type="entry name" value="RNA-binding domain, RBD"/>
    <property type="match status" value="1"/>
</dbReference>
<dbReference type="GO" id="GO:0043565">
    <property type="term" value="F:sequence-specific DNA binding"/>
    <property type="evidence" value="ECO:0007669"/>
    <property type="project" value="TreeGrafter"/>
</dbReference>
<feature type="domain" description="HTH OST-type" evidence="2">
    <location>
        <begin position="486"/>
        <end position="561"/>
    </location>
</feature>
<dbReference type="GO" id="GO:0010468">
    <property type="term" value="P:regulation of gene expression"/>
    <property type="evidence" value="ECO:0007669"/>
    <property type="project" value="TreeGrafter"/>
</dbReference>
<dbReference type="InterPro" id="IPR045602">
    <property type="entry name" value="MARF1_LOTUS"/>
</dbReference>
<dbReference type="Gene3D" id="3.30.420.610">
    <property type="entry name" value="LOTUS domain-like"/>
    <property type="match status" value="2"/>
</dbReference>
<evidence type="ECO:0000259" key="2">
    <source>
        <dbReference type="PROSITE" id="PS51644"/>
    </source>
</evidence>
<dbReference type="GO" id="GO:0005634">
    <property type="term" value="C:nucleus"/>
    <property type="evidence" value="ECO:0007669"/>
    <property type="project" value="TreeGrafter"/>
</dbReference>
<reference evidence="3" key="1">
    <citation type="submission" date="2021-05" db="EMBL/GenBank/DDBJ databases">
        <authorList>
            <person name="Alioto T."/>
            <person name="Alioto T."/>
            <person name="Gomez Garrido J."/>
        </authorList>
    </citation>
    <scope>NUCLEOTIDE SEQUENCE</scope>
</reference>
<dbReference type="InterPro" id="IPR035979">
    <property type="entry name" value="RBD_domain_sf"/>
</dbReference>
<evidence type="ECO:0000256" key="1">
    <source>
        <dbReference type="SAM" id="MobiDB-lite"/>
    </source>
</evidence>